<feature type="transmembrane region" description="Helical" evidence="1">
    <location>
        <begin position="283"/>
        <end position="307"/>
    </location>
</feature>
<evidence type="ECO:0000256" key="1">
    <source>
        <dbReference type="SAM" id="Phobius"/>
    </source>
</evidence>
<evidence type="ECO:0000313" key="2">
    <source>
        <dbReference type="EMBL" id="SBS91493.1"/>
    </source>
</evidence>
<proteinExistence type="predicted"/>
<keyword evidence="1" id="KW-0472">Membrane</keyword>
<dbReference type="Pfam" id="PF05795">
    <property type="entry name" value="Plasmodium_Vir"/>
    <property type="match status" value="1"/>
</dbReference>
<accession>A0A1A8XE63</accession>
<reference evidence="4 5" key="2">
    <citation type="submission" date="2016-05" db="EMBL/GenBank/DDBJ databases">
        <authorList>
            <person name="Naeem Raeece"/>
        </authorList>
    </citation>
    <scope>NUCLEOTIDE SEQUENCE [LARGE SCALE GENOMIC DNA]</scope>
</reference>
<reference evidence="3" key="1">
    <citation type="submission" date="2016-05" db="EMBL/GenBank/DDBJ databases">
        <authorList>
            <person name="Lavstsen T."/>
            <person name="Jespersen J.S."/>
        </authorList>
    </citation>
    <scope>NUCLEOTIDE SEQUENCE [LARGE SCALE GENOMIC DNA]</scope>
</reference>
<dbReference type="InterPro" id="IPR008780">
    <property type="entry name" value="Plasmodium_Vir"/>
</dbReference>
<protein>
    <submittedName>
        <fullName evidence="3">PIR Superfamily Protein</fullName>
    </submittedName>
</protein>
<sequence>MGLLKDNEWDGKLQHLPSYKKYSEFNNEENIPDDKGVCNDIGTSDEVTKTFCKQVARSLRELSRMNEGKDRSEQCFYFQHWFYDQIRKRFSNNGKNVSNMVVAKKLFQVLNKINLSDLKGARCECYMDDKLEEWKKEKDLHDYFKNHGSINCNDSDKEKCHMHREYVTYIKQLYQDKHYDCCGWGLLEDECKHYFKCENDYEPSNLLTNLEGELVRINGGRSGINRNTVTGEILNFGDSQGRSVSSQGNIEGTSFDGVSTHELSQDVDNHFTILTTNSSMLKYYIRTGLLTASVLGTIIFFFLYVRFASSGWSSQRRVPTEKNYNNYFHEVNTHEMSPDELESAYTYSPRNQLYMPYYPAENTEITAHTIHNNLGQGYYEEV</sequence>
<name>A0A1A8XE63_PLAOA</name>
<evidence type="ECO:0000313" key="5">
    <source>
        <dbReference type="Proteomes" id="UP000078560"/>
    </source>
</evidence>
<keyword evidence="1" id="KW-0812">Transmembrane</keyword>
<organism evidence="3 4">
    <name type="scientific">Plasmodium ovale curtisi</name>
    <dbReference type="NCBI Taxonomy" id="864141"/>
    <lineage>
        <taxon>Eukaryota</taxon>
        <taxon>Sar</taxon>
        <taxon>Alveolata</taxon>
        <taxon>Apicomplexa</taxon>
        <taxon>Aconoidasida</taxon>
        <taxon>Haemosporida</taxon>
        <taxon>Plasmodiidae</taxon>
        <taxon>Plasmodium</taxon>
        <taxon>Plasmodium (Plasmodium)</taxon>
    </lineage>
</organism>
<dbReference type="EMBL" id="FLQV01003592">
    <property type="protein sequence ID" value="SBT02631.1"/>
    <property type="molecule type" value="Genomic_DNA"/>
</dbReference>
<keyword evidence="1" id="KW-1133">Transmembrane helix</keyword>
<dbReference type="AlphaFoldDB" id="A0A1A8XE63"/>
<dbReference type="Proteomes" id="UP000078560">
    <property type="component" value="Unassembled WGS sequence"/>
</dbReference>
<dbReference type="EMBL" id="FLQU01001114">
    <property type="protein sequence ID" value="SBS91493.1"/>
    <property type="molecule type" value="Genomic_DNA"/>
</dbReference>
<evidence type="ECO:0000313" key="3">
    <source>
        <dbReference type="EMBL" id="SBT02631.1"/>
    </source>
</evidence>
<gene>
    <name evidence="3" type="ORF">POVCU1_079020</name>
    <name evidence="2" type="ORF">POVCU2_0067810</name>
</gene>
<evidence type="ECO:0000313" key="4">
    <source>
        <dbReference type="Proteomes" id="UP000078546"/>
    </source>
</evidence>
<dbReference type="Proteomes" id="UP000078546">
    <property type="component" value="Unassembled WGS sequence"/>
</dbReference>
<dbReference type="VEuPathDB" id="PlasmoDB:PocGH01_00030500"/>